<organism evidence="4 5">
    <name type="scientific">[Torrubiella] hemipterigena</name>
    <dbReference type="NCBI Taxonomy" id="1531966"/>
    <lineage>
        <taxon>Eukaryota</taxon>
        <taxon>Fungi</taxon>
        <taxon>Dikarya</taxon>
        <taxon>Ascomycota</taxon>
        <taxon>Pezizomycotina</taxon>
        <taxon>Sordariomycetes</taxon>
        <taxon>Hypocreomycetidae</taxon>
        <taxon>Hypocreales</taxon>
        <taxon>Clavicipitaceae</taxon>
        <taxon>Clavicipitaceae incertae sedis</taxon>
        <taxon>'Torrubiella' clade</taxon>
    </lineage>
</organism>
<dbReference type="PANTHER" id="PTHR33630">
    <property type="entry name" value="CUTINASE RV1984C-RELATED-RELATED"/>
    <property type="match status" value="1"/>
</dbReference>
<name>A0A0A1TL18_9HYPO</name>
<evidence type="ECO:0000256" key="3">
    <source>
        <dbReference type="SAM" id="SignalP"/>
    </source>
</evidence>
<proteinExistence type="predicted"/>
<dbReference type="SUPFAM" id="SSF53474">
    <property type="entry name" value="alpha/beta-Hydrolases"/>
    <property type="match status" value="1"/>
</dbReference>
<accession>A0A0A1TL18</accession>
<dbReference type="SMART" id="SM01110">
    <property type="entry name" value="Cutinase"/>
    <property type="match status" value="1"/>
</dbReference>
<dbReference type="EMBL" id="CDHN01000003">
    <property type="protein sequence ID" value="CEJ90627.1"/>
    <property type="molecule type" value="Genomic_DNA"/>
</dbReference>
<evidence type="ECO:0000256" key="2">
    <source>
        <dbReference type="ARBA" id="ARBA00023157"/>
    </source>
</evidence>
<keyword evidence="1" id="KW-0378">Hydrolase</keyword>
<feature type="signal peptide" evidence="3">
    <location>
        <begin position="1"/>
        <end position="17"/>
    </location>
</feature>
<dbReference type="Pfam" id="PF01083">
    <property type="entry name" value="Cutinase"/>
    <property type="match status" value="1"/>
</dbReference>
<evidence type="ECO:0000313" key="4">
    <source>
        <dbReference type="EMBL" id="CEJ90627.1"/>
    </source>
</evidence>
<sequence>MLVNALAALGFVATATAAALPSSCNSYTSSALLALVNARGTGERQGESVGFRTMNAETLAKMKGGKIYNVVYPAGLDQNSASGTEDLLKHVRDTLTSNPSECFILEGYSQGASLVVDALPKLAGAEAAAVKGVFLIGDPRRKANQDCNIDSKGGTSNKDSNGFLVSRGTIPDNWVPKTLDVCAQGDGVCDDRIPGVITPPHTSYPSDATVQSIGEKFITKSLA</sequence>
<dbReference type="Proteomes" id="UP000039046">
    <property type="component" value="Unassembled WGS sequence"/>
</dbReference>
<dbReference type="PANTHER" id="PTHR33630:SF9">
    <property type="entry name" value="CUTINASE 4"/>
    <property type="match status" value="1"/>
</dbReference>
<reference evidence="4 5" key="1">
    <citation type="journal article" date="2015" name="Genome Announc.">
        <title>Draft Genome Sequence and Gene Annotation of the Entomopathogenic Fungus Verticillium hemipterigenum.</title>
        <authorList>
            <person name="Horn F."/>
            <person name="Habel A."/>
            <person name="Scharf D.H."/>
            <person name="Dworschak J."/>
            <person name="Brakhage A.A."/>
            <person name="Guthke R."/>
            <person name="Hertweck C."/>
            <person name="Linde J."/>
        </authorList>
    </citation>
    <scope>NUCLEOTIDE SEQUENCE [LARGE SCALE GENOMIC DNA]</scope>
</reference>
<keyword evidence="3" id="KW-0732">Signal</keyword>
<evidence type="ECO:0000313" key="5">
    <source>
        <dbReference type="Proteomes" id="UP000039046"/>
    </source>
</evidence>
<dbReference type="GO" id="GO:0052689">
    <property type="term" value="F:carboxylic ester hydrolase activity"/>
    <property type="evidence" value="ECO:0007669"/>
    <property type="project" value="UniProtKB-ARBA"/>
</dbReference>
<dbReference type="Gene3D" id="3.40.50.1820">
    <property type="entry name" value="alpha/beta hydrolase"/>
    <property type="match status" value="1"/>
</dbReference>
<dbReference type="STRING" id="1531966.A0A0A1TL18"/>
<evidence type="ECO:0000256" key="1">
    <source>
        <dbReference type="ARBA" id="ARBA00022801"/>
    </source>
</evidence>
<evidence type="ECO:0008006" key="6">
    <source>
        <dbReference type="Google" id="ProtNLM"/>
    </source>
</evidence>
<dbReference type="HOGENOM" id="CLU_040058_6_1_1"/>
<dbReference type="OrthoDB" id="3225429at2759"/>
<dbReference type="AlphaFoldDB" id="A0A0A1TL18"/>
<protein>
    <recommendedName>
        <fullName evidence="6">Cutinase</fullName>
    </recommendedName>
</protein>
<keyword evidence="2" id="KW-1015">Disulfide bond</keyword>
<dbReference type="InterPro" id="IPR000675">
    <property type="entry name" value="Cutinase/axe"/>
</dbReference>
<keyword evidence="5" id="KW-1185">Reference proteome</keyword>
<gene>
    <name evidence="4" type="ORF">VHEMI06395</name>
</gene>
<feature type="chain" id="PRO_5001990129" description="Cutinase" evidence="3">
    <location>
        <begin position="18"/>
        <end position="223"/>
    </location>
</feature>
<dbReference type="InterPro" id="IPR029058">
    <property type="entry name" value="AB_hydrolase_fold"/>
</dbReference>